<keyword evidence="2" id="KW-0677">Repeat</keyword>
<feature type="domain" description="C2H2-type" evidence="7">
    <location>
        <begin position="81"/>
        <end position="110"/>
    </location>
</feature>
<feature type="domain" description="C2H2-type" evidence="7">
    <location>
        <begin position="410"/>
        <end position="435"/>
    </location>
</feature>
<dbReference type="Gene3D" id="3.30.160.60">
    <property type="entry name" value="Classic Zinc Finger"/>
    <property type="match status" value="7"/>
</dbReference>
<evidence type="ECO:0000256" key="4">
    <source>
        <dbReference type="ARBA" id="ARBA00022833"/>
    </source>
</evidence>
<dbReference type="Proteomes" id="UP000750522">
    <property type="component" value="Unassembled WGS sequence"/>
</dbReference>
<evidence type="ECO:0000313" key="9">
    <source>
        <dbReference type="Proteomes" id="UP000750522"/>
    </source>
</evidence>
<dbReference type="EMBL" id="QQZK01000196">
    <property type="protein sequence ID" value="KAF5094257.1"/>
    <property type="molecule type" value="Genomic_DNA"/>
</dbReference>
<name>A0A9P5KNM9_GEOCN</name>
<dbReference type="GO" id="GO:0000981">
    <property type="term" value="F:DNA-binding transcription factor activity, RNA polymerase II-specific"/>
    <property type="evidence" value="ECO:0007669"/>
    <property type="project" value="UniProtKB-ARBA"/>
</dbReference>
<feature type="region of interest" description="Disordered" evidence="6">
    <location>
        <begin position="466"/>
        <end position="507"/>
    </location>
</feature>
<dbReference type="Pfam" id="PF00096">
    <property type="entry name" value="zf-C2H2"/>
    <property type="match status" value="1"/>
</dbReference>
<sequence>MGNNQHPTTLPPPSSVTSAPAPVAPVAGSTLADAADAKKNARKPKPRPKKYLCPELNCDKAYSRPCLLQQHLRSHADERPYVCTHPGCGKAFLRDSHLKTHMLSHSVEKPLYCTYCGKGFNTNQHLNRHERTHVPSIKCTYEGCNSAFRRNSQLRRHISECHTFRKQFVCPSCPREFDVKSRLDTHFAKSHGGTSAATNATVPPPGMSVTSGFSAPVGLNHNAYHCGSEGCNEKFSSWPDLQGHIKFAHKQLGCNFCGKLFNTPEALDLHVKEHDMENSHLLTHEWHCRECDNTSMASTFREKDSLISHYQQYHGFVPDTLQVQVQTPASADCLPPLSAITESKQQQFLQTLPQQQATQSLPHLPYNLPYNGHLAPPQQQQLPTVREPLFKGHSIIDRITGSNYDAHRRIECPVEGCGFRFAREYDMKRHAKAVHPHVAIDDILAISRVSSEASAAAAAAAAAAQNNNNNNNTNNSSNANSPHIANNTSHLVNNTNNHPVSDVGNNHYNAAMPKFRFYMPPSNLTPHSDLSPASNHPPSSSSSPASFQVKQEEVEDHQQNQQHQQQLPSLSQFQQQHQQHQQNHHSHHHQPNPGHGSGLPSFDPALNLSGSPNGFDYLSSHDLSSLGGFHSVQMSHELLHEQNSANHHHHQHAQQQHHHQQNGFQQHYGQQRQPQLPQQQQHSGSNTARPSPQPAQPQQQKGDFERIDPMIVNGSV</sequence>
<reference evidence="8" key="1">
    <citation type="journal article" date="2020" name="Front. Microbiol.">
        <title>Phenotypic and Genetic Characterization of the Cheese Ripening Yeast Geotrichum candidum.</title>
        <authorList>
            <person name="Perkins V."/>
            <person name="Vignola S."/>
            <person name="Lessard M.H."/>
            <person name="Plante P.L."/>
            <person name="Corbeil J."/>
            <person name="Dugat-Bony E."/>
            <person name="Frenette M."/>
            <person name="Labrie S."/>
        </authorList>
    </citation>
    <scope>NUCLEOTIDE SEQUENCE</scope>
    <source>
        <strain evidence="8">LMA-70</strain>
    </source>
</reference>
<dbReference type="Pfam" id="PF13894">
    <property type="entry name" value="zf-C2H2_4"/>
    <property type="match status" value="1"/>
</dbReference>
<accession>A0A9P5KNM9</accession>
<keyword evidence="3 5" id="KW-0863">Zinc-finger</keyword>
<gene>
    <name evidence="8" type="ORF">DV451_005058</name>
</gene>
<dbReference type="PANTHER" id="PTHR14003:SF19">
    <property type="entry name" value="YY2 TRANSCRIPTION FACTOR"/>
    <property type="match status" value="1"/>
</dbReference>
<reference evidence="8" key="2">
    <citation type="submission" date="2020-01" db="EMBL/GenBank/DDBJ databases">
        <authorList>
            <person name="Perkins V."/>
            <person name="Lessard M.-H."/>
            <person name="Dugat-Bony E."/>
            <person name="Frenette M."/>
            <person name="Labrie S."/>
        </authorList>
    </citation>
    <scope>NUCLEOTIDE SEQUENCE</scope>
    <source>
        <strain evidence="8">LMA-70</strain>
    </source>
</reference>
<dbReference type="PANTHER" id="PTHR14003">
    <property type="entry name" value="TRANSCRIPTIONAL REPRESSOR PROTEIN YY"/>
    <property type="match status" value="1"/>
</dbReference>
<evidence type="ECO:0000256" key="5">
    <source>
        <dbReference type="PROSITE-ProRule" id="PRU00042"/>
    </source>
</evidence>
<dbReference type="SMART" id="SM00355">
    <property type="entry name" value="ZnF_C2H2"/>
    <property type="match status" value="9"/>
</dbReference>
<dbReference type="GO" id="GO:0008270">
    <property type="term" value="F:zinc ion binding"/>
    <property type="evidence" value="ECO:0007669"/>
    <property type="project" value="UniProtKB-KW"/>
</dbReference>
<feature type="compositionally biased region" description="Low complexity" evidence="6">
    <location>
        <begin position="15"/>
        <end position="27"/>
    </location>
</feature>
<dbReference type="PROSITE" id="PS00028">
    <property type="entry name" value="ZINC_FINGER_C2H2_1"/>
    <property type="match status" value="7"/>
</dbReference>
<feature type="compositionally biased region" description="Low complexity" evidence="6">
    <location>
        <begin position="559"/>
        <end position="581"/>
    </location>
</feature>
<dbReference type="GO" id="GO:0000978">
    <property type="term" value="F:RNA polymerase II cis-regulatory region sequence-specific DNA binding"/>
    <property type="evidence" value="ECO:0007669"/>
    <property type="project" value="TreeGrafter"/>
</dbReference>
<feature type="compositionally biased region" description="Low complexity" evidence="6">
    <location>
        <begin position="466"/>
        <end position="498"/>
    </location>
</feature>
<feature type="domain" description="C2H2-type" evidence="7">
    <location>
        <begin position="168"/>
        <end position="196"/>
    </location>
</feature>
<feature type="region of interest" description="Disordered" evidence="6">
    <location>
        <begin position="644"/>
        <end position="716"/>
    </location>
</feature>
<evidence type="ECO:0000256" key="2">
    <source>
        <dbReference type="ARBA" id="ARBA00022737"/>
    </source>
</evidence>
<feature type="region of interest" description="Disordered" evidence="6">
    <location>
        <begin position="1"/>
        <end position="27"/>
    </location>
</feature>
<dbReference type="PROSITE" id="PS50157">
    <property type="entry name" value="ZINC_FINGER_C2H2_2"/>
    <property type="match status" value="8"/>
</dbReference>
<keyword evidence="4" id="KW-0862">Zinc</keyword>
<keyword evidence="1" id="KW-0479">Metal-binding</keyword>
<dbReference type="FunFam" id="3.30.160.60:FF:000125">
    <property type="entry name" value="Putative zinc finger protein 143"/>
    <property type="match status" value="1"/>
</dbReference>
<dbReference type="SUPFAM" id="SSF57667">
    <property type="entry name" value="beta-beta-alpha zinc fingers"/>
    <property type="match status" value="2"/>
</dbReference>
<evidence type="ECO:0000256" key="6">
    <source>
        <dbReference type="SAM" id="MobiDB-lite"/>
    </source>
</evidence>
<feature type="domain" description="C2H2-type" evidence="7">
    <location>
        <begin position="224"/>
        <end position="249"/>
    </location>
</feature>
<proteinExistence type="predicted"/>
<dbReference type="InterPro" id="IPR013087">
    <property type="entry name" value="Znf_C2H2_type"/>
</dbReference>
<feature type="region of interest" description="Disordered" evidence="6">
    <location>
        <begin position="523"/>
        <end position="607"/>
    </location>
</feature>
<feature type="domain" description="C2H2-type" evidence="7">
    <location>
        <begin position="137"/>
        <end position="167"/>
    </location>
</feature>
<feature type="domain" description="C2H2-type" evidence="7">
    <location>
        <begin position="51"/>
        <end position="80"/>
    </location>
</feature>
<dbReference type="FunFam" id="3.30.160.60:FF:000110">
    <property type="entry name" value="Zinc finger protein-like"/>
    <property type="match status" value="1"/>
</dbReference>
<dbReference type="AlphaFoldDB" id="A0A9P5KNM9"/>
<feature type="compositionally biased region" description="Basic residues" evidence="6">
    <location>
        <begin position="646"/>
        <end position="660"/>
    </location>
</feature>
<evidence type="ECO:0000259" key="7">
    <source>
        <dbReference type="PROSITE" id="PS50157"/>
    </source>
</evidence>
<feature type="domain" description="C2H2-type" evidence="7">
    <location>
        <begin position="252"/>
        <end position="279"/>
    </location>
</feature>
<evidence type="ECO:0000256" key="1">
    <source>
        <dbReference type="ARBA" id="ARBA00022723"/>
    </source>
</evidence>
<dbReference type="InterPro" id="IPR036236">
    <property type="entry name" value="Znf_C2H2_sf"/>
</dbReference>
<protein>
    <recommendedName>
        <fullName evidence="7">C2H2-type domain-containing protein</fullName>
    </recommendedName>
</protein>
<comment type="caution">
    <text evidence="8">The sequence shown here is derived from an EMBL/GenBank/DDBJ whole genome shotgun (WGS) entry which is preliminary data.</text>
</comment>
<evidence type="ECO:0000313" key="8">
    <source>
        <dbReference type="EMBL" id="KAF5094257.1"/>
    </source>
</evidence>
<feature type="compositionally biased region" description="Low complexity" evidence="6">
    <location>
        <begin position="661"/>
        <end position="682"/>
    </location>
</feature>
<feature type="compositionally biased region" description="Low complexity" evidence="6">
    <location>
        <begin position="531"/>
        <end position="546"/>
    </location>
</feature>
<dbReference type="GO" id="GO:0000785">
    <property type="term" value="C:chromatin"/>
    <property type="evidence" value="ECO:0007669"/>
    <property type="project" value="TreeGrafter"/>
</dbReference>
<evidence type="ECO:0000256" key="3">
    <source>
        <dbReference type="ARBA" id="ARBA00022771"/>
    </source>
</evidence>
<feature type="domain" description="C2H2-type" evidence="7">
    <location>
        <begin position="111"/>
        <end position="133"/>
    </location>
</feature>
<organism evidence="8 9">
    <name type="scientific">Geotrichum candidum</name>
    <name type="common">Oospora lactis</name>
    <name type="synonym">Dipodascus geotrichum</name>
    <dbReference type="NCBI Taxonomy" id="1173061"/>
    <lineage>
        <taxon>Eukaryota</taxon>
        <taxon>Fungi</taxon>
        <taxon>Dikarya</taxon>
        <taxon>Ascomycota</taxon>
        <taxon>Saccharomycotina</taxon>
        <taxon>Dipodascomycetes</taxon>
        <taxon>Dipodascales</taxon>
        <taxon>Dipodascaceae</taxon>
        <taxon>Geotrichum</taxon>
    </lineage>
</organism>
<dbReference type="GO" id="GO:0005667">
    <property type="term" value="C:transcription regulator complex"/>
    <property type="evidence" value="ECO:0007669"/>
    <property type="project" value="TreeGrafter"/>
</dbReference>